<evidence type="ECO:0000313" key="2">
    <source>
        <dbReference type="EMBL" id="OGI86249.1"/>
    </source>
</evidence>
<name>A0A1F6WWJ5_9BACT</name>
<evidence type="ECO:0000256" key="1">
    <source>
        <dbReference type="SAM" id="Phobius"/>
    </source>
</evidence>
<dbReference type="AlphaFoldDB" id="A0A1F6WWJ5"/>
<comment type="caution">
    <text evidence="2">The sequence shown here is derived from an EMBL/GenBank/DDBJ whole genome shotgun (WGS) entry which is preliminary data.</text>
</comment>
<keyword evidence="1" id="KW-1133">Transmembrane helix</keyword>
<dbReference type="EMBL" id="MFUY01000011">
    <property type="protein sequence ID" value="OGI86249.1"/>
    <property type="molecule type" value="Genomic_DNA"/>
</dbReference>
<protein>
    <submittedName>
        <fullName evidence="2">Uncharacterized protein</fullName>
    </submittedName>
</protein>
<gene>
    <name evidence="2" type="ORF">A3A05_00590</name>
</gene>
<dbReference type="STRING" id="1801774.A3A05_00590"/>
<evidence type="ECO:0000313" key="3">
    <source>
        <dbReference type="Proteomes" id="UP000176187"/>
    </source>
</evidence>
<dbReference type="Proteomes" id="UP000176187">
    <property type="component" value="Unassembled WGS sequence"/>
</dbReference>
<keyword evidence="1" id="KW-0472">Membrane</keyword>
<accession>A0A1F6WWJ5</accession>
<sequence>MKEYKQLQKFIVIFLIFYFIAGLSTEVLLPGREKDIPMFFSWFLFDQTPNEKWSTEYAARILEFDGKIFNPPILFNEAYGIIDKPNSSKMRDLIRRLVSSTAMGALRESEQLRRLLEQIYLPAPIRYELVILSYDPIRRFQTGEFADIKKLGEFTKNN</sequence>
<reference evidence="2 3" key="1">
    <citation type="journal article" date="2016" name="Nat. Commun.">
        <title>Thousands of microbial genomes shed light on interconnected biogeochemical processes in an aquifer system.</title>
        <authorList>
            <person name="Anantharaman K."/>
            <person name="Brown C.T."/>
            <person name="Hug L.A."/>
            <person name="Sharon I."/>
            <person name="Castelle C.J."/>
            <person name="Probst A.J."/>
            <person name="Thomas B.C."/>
            <person name="Singh A."/>
            <person name="Wilkins M.J."/>
            <person name="Karaoz U."/>
            <person name="Brodie E.L."/>
            <person name="Williams K.H."/>
            <person name="Hubbard S.S."/>
            <person name="Banfield J.F."/>
        </authorList>
    </citation>
    <scope>NUCLEOTIDE SEQUENCE [LARGE SCALE GENOMIC DNA]</scope>
</reference>
<keyword evidence="1" id="KW-0812">Transmembrane</keyword>
<feature type="transmembrane region" description="Helical" evidence="1">
    <location>
        <begin position="6"/>
        <end position="29"/>
    </location>
</feature>
<proteinExistence type="predicted"/>
<organism evidence="2 3">
    <name type="scientific">Candidatus Nomurabacteria bacterium RIFCSPLOWO2_01_FULL_41_12</name>
    <dbReference type="NCBI Taxonomy" id="1801774"/>
    <lineage>
        <taxon>Bacteria</taxon>
        <taxon>Candidatus Nomuraibacteriota</taxon>
    </lineage>
</organism>